<dbReference type="OMA" id="HFDWIND"/>
<dbReference type="KEGG" id="pic:PICST_53294"/>
<dbReference type="Pfam" id="PF00400">
    <property type="entry name" value="WD40"/>
    <property type="match status" value="3"/>
</dbReference>
<dbReference type="STRING" id="322104.A3GI05"/>
<dbReference type="SMART" id="SM00320">
    <property type="entry name" value="WD40"/>
    <property type="match status" value="6"/>
</dbReference>
<dbReference type="PROSITE" id="PS50294">
    <property type="entry name" value="WD_REPEATS_REGION"/>
    <property type="match status" value="3"/>
</dbReference>
<dbReference type="PROSITE" id="PS50082">
    <property type="entry name" value="WD_REPEATS_2"/>
    <property type="match status" value="3"/>
</dbReference>
<dbReference type="InterPro" id="IPR001680">
    <property type="entry name" value="WD40_rpt"/>
</dbReference>
<evidence type="ECO:0000256" key="1">
    <source>
        <dbReference type="ARBA" id="ARBA00022574"/>
    </source>
</evidence>
<feature type="region of interest" description="Disordered" evidence="4">
    <location>
        <begin position="815"/>
        <end position="836"/>
    </location>
</feature>
<keyword evidence="1 3" id="KW-0853">WD repeat</keyword>
<dbReference type="Pfam" id="PF11816">
    <property type="entry name" value="DUF3337"/>
    <property type="match status" value="1"/>
</dbReference>
<keyword evidence="2" id="KW-0677">Repeat</keyword>
<dbReference type="InterPro" id="IPR021772">
    <property type="entry name" value="WDR48/Bun107"/>
</dbReference>
<dbReference type="PANTHER" id="PTHR19862:SF14">
    <property type="entry name" value="WD REPEAT-CONTAINING PROTEIN 48"/>
    <property type="match status" value="1"/>
</dbReference>
<feature type="repeat" description="WD" evidence="3">
    <location>
        <begin position="288"/>
        <end position="327"/>
    </location>
</feature>
<dbReference type="InterPro" id="IPR051246">
    <property type="entry name" value="WDR48"/>
</dbReference>
<keyword evidence="6" id="KW-1185">Reference proteome</keyword>
<dbReference type="RefSeq" id="XP_001386930.2">
    <property type="nucleotide sequence ID" value="XM_001386893.1"/>
</dbReference>
<proteinExistence type="predicted"/>
<feature type="region of interest" description="Disordered" evidence="4">
    <location>
        <begin position="778"/>
        <end position="797"/>
    </location>
</feature>
<name>A3GI05_PICST</name>
<dbReference type="PROSITE" id="PS00678">
    <property type="entry name" value="WD_REPEATS_1"/>
    <property type="match status" value="2"/>
</dbReference>
<dbReference type="EMBL" id="AAVQ01000002">
    <property type="protein sequence ID" value="EAZ62907.2"/>
    <property type="molecule type" value="Genomic_DNA"/>
</dbReference>
<sequence length="1117" mass="127842">MPSLAPKTFSTPTKKGFSYVLGHSSHNENHILPINATQYSSASQQLYTAGRDGTIKVWSHQEHLNPFSDGISQQNNEQSDIAGVEFYEPASNGEEYPDIDEKILKLETSISSNPLPYSYSRQRNRNSHVESVSEYSIVRNHNIHFDWINDMKLINNDRDLVSCSSDLSIKLLNLNVDDNSITTTTNNFNTNNSEVHRFPNMHTDYIKKLSYNKNTNHLFSGGLDGDIIAWDLLTLKPFLSVPNRSSSMEPTASIYSLANSENLISTGGPNNTINIYDRRSQNPFIRKLIGHQDNIRCLLMNERFILSGSSDTSIKLWDLRNFKVYKNFDIHDYPVWSLSSEDNNFAKFYSGDKGGNIIKTDLSFLSHSVPEEDQFHGFETFNSNDNLVIDEKLGISTIVAKDSSPILSLCWESNEDTLFASNYESLNRFYNPDTNQLSKYQYLRTCLDYSINKENQLNDDLASGLAPEDATVPGQNDQTDLNSDFYDLISHLSMDTNVNTFDIQSTFSAHQHAMFDDKSAENDDEGEYNSMFLNVNGGPSQEFINAFKDEYESQEANPLYQEPIKPVENSQSKFIDNTPVEILLNPIPADQITLIPFNRQPISDYKISAKSIISKRSFNNKLQLLVLYLNGDIKIWDIILCKELQTFTYDKSKLSMVNSKDLDQRLKEMDAIFRKFQTSDTLNNWCEVEIRAGKLLVTVKESSYMNVEVYYDDLIKNYPFLDIDHPENSMLPRNRIKVTDDDRFHIGAVLLNSIFRNYALYEWEFDCKVREEMRSLRKSNRTLSNTPQEDDSDSNSISSSIRKLKKFSKKSSRTNLTNLAQSSGSPASSAQNSVREMSISETPLTEFLNFSDDSPAAVSSSSNVNYDNSIMKLLQTNKRIYWDKYNNSSYIVGKGKSVPSILHVDSIHPSLDENQTPDIPYMPIVNNKRLPQDLLIIIFEYSPDLGNYRDVCSFTLEDIQKIDIKANEKSNLVDELRMQLPRWIGHPILFNRFPQKEHPKIAFQLFEVDYTSLPANKKIGGKAQKKIKKLPVLESSIKLTSHNMLRVSKVLSFLTEKFDSKTSEMKDKKSLPTDWLALECRGEELPSDMTLQTIKTTIWKSSSDIELRFRRKFDVEK</sequence>
<dbReference type="HOGENOM" id="CLU_007460_0_0_1"/>
<dbReference type="AlphaFoldDB" id="A3GI05"/>
<feature type="repeat" description="WD" evidence="3">
    <location>
        <begin position="27"/>
        <end position="59"/>
    </location>
</feature>
<organism evidence="5 6">
    <name type="scientific">Scheffersomyces stipitis (strain ATCC 58785 / CBS 6054 / NBRC 10063 / NRRL Y-11545)</name>
    <name type="common">Yeast</name>
    <name type="synonym">Pichia stipitis</name>
    <dbReference type="NCBI Taxonomy" id="322104"/>
    <lineage>
        <taxon>Eukaryota</taxon>
        <taxon>Fungi</taxon>
        <taxon>Dikarya</taxon>
        <taxon>Ascomycota</taxon>
        <taxon>Saccharomycotina</taxon>
        <taxon>Pichiomycetes</taxon>
        <taxon>Debaryomycetaceae</taxon>
        <taxon>Scheffersomyces</taxon>
    </lineage>
</organism>
<gene>
    <name evidence="5" type="ORF">PICST_53294</name>
</gene>
<dbReference type="PANTHER" id="PTHR19862">
    <property type="entry name" value="WD REPEAT-CONTAINING PROTEIN 48"/>
    <property type="match status" value="1"/>
</dbReference>
<evidence type="ECO:0000313" key="5">
    <source>
        <dbReference type="EMBL" id="EAZ62907.2"/>
    </source>
</evidence>
<dbReference type="InterPro" id="IPR015943">
    <property type="entry name" value="WD40/YVTN_repeat-like_dom_sf"/>
</dbReference>
<dbReference type="InterPro" id="IPR036322">
    <property type="entry name" value="WD40_repeat_dom_sf"/>
</dbReference>
<dbReference type="Proteomes" id="UP000002258">
    <property type="component" value="Chromosome 1"/>
</dbReference>
<evidence type="ECO:0000256" key="4">
    <source>
        <dbReference type="SAM" id="MobiDB-lite"/>
    </source>
</evidence>
<feature type="compositionally biased region" description="Low complexity" evidence="4">
    <location>
        <begin position="820"/>
        <end position="833"/>
    </location>
</feature>
<dbReference type="OrthoDB" id="2421129at2759"/>
<dbReference type="Gene3D" id="2.130.10.10">
    <property type="entry name" value="YVTN repeat-like/Quinoprotein amine dehydrogenase"/>
    <property type="match status" value="2"/>
</dbReference>
<protein>
    <submittedName>
        <fullName evidence="5">Hypothetical WD-40 repeat protein</fullName>
    </submittedName>
</protein>
<dbReference type="InParanoid" id="A3GI05"/>
<accession>A3GI05</accession>
<dbReference type="GeneID" id="4851904"/>
<dbReference type="eggNOG" id="KOG0308">
    <property type="taxonomic scope" value="Eukaryota"/>
</dbReference>
<comment type="caution">
    <text evidence="5">The sequence shown here is derived from an EMBL/GenBank/DDBJ whole genome shotgun (WGS) entry which is preliminary data.</text>
</comment>
<dbReference type="GO" id="GO:0043130">
    <property type="term" value="F:ubiquitin binding"/>
    <property type="evidence" value="ECO:0007669"/>
    <property type="project" value="TreeGrafter"/>
</dbReference>
<dbReference type="GO" id="GO:0000724">
    <property type="term" value="P:double-strand break repair via homologous recombination"/>
    <property type="evidence" value="ECO:0007669"/>
    <property type="project" value="TreeGrafter"/>
</dbReference>
<feature type="repeat" description="WD" evidence="3">
    <location>
        <begin position="199"/>
        <end position="232"/>
    </location>
</feature>
<reference evidence="5 6" key="1">
    <citation type="journal article" date="2007" name="Nat. Biotechnol.">
        <title>Genome sequence of the lignocellulose-bioconverting and xylose-fermenting yeast Pichia stipitis.</title>
        <authorList>
            <person name="Jeffries T.W."/>
            <person name="Grigoriev I.V."/>
            <person name="Grimwood J."/>
            <person name="Laplaza J.M."/>
            <person name="Aerts A."/>
            <person name="Salamov A."/>
            <person name="Schmutz J."/>
            <person name="Lindquist E."/>
            <person name="Dehal P."/>
            <person name="Shapiro H."/>
            <person name="Jin Y.S."/>
            <person name="Passoth V."/>
            <person name="Richardson P.M."/>
        </authorList>
    </citation>
    <scope>NUCLEOTIDE SEQUENCE [LARGE SCALE GENOMIC DNA]</scope>
    <source>
        <strain evidence="6">ATCC 58785 / CBS 6054 / NBRC 10063 / NRRL Y-11545</strain>
    </source>
</reference>
<evidence type="ECO:0000256" key="2">
    <source>
        <dbReference type="ARBA" id="ARBA00022737"/>
    </source>
</evidence>
<evidence type="ECO:0000256" key="3">
    <source>
        <dbReference type="PROSITE-ProRule" id="PRU00221"/>
    </source>
</evidence>
<dbReference type="SUPFAM" id="SSF50978">
    <property type="entry name" value="WD40 repeat-like"/>
    <property type="match status" value="1"/>
</dbReference>
<dbReference type="InterPro" id="IPR019775">
    <property type="entry name" value="WD40_repeat_CS"/>
</dbReference>
<evidence type="ECO:0000313" key="6">
    <source>
        <dbReference type="Proteomes" id="UP000002258"/>
    </source>
</evidence>